<dbReference type="Proteomes" id="UP001187471">
    <property type="component" value="Unassembled WGS sequence"/>
</dbReference>
<comment type="caution">
    <text evidence="2">The sequence shown here is derived from an EMBL/GenBank/DDBJ whole genome shotgun (WGS) entry which is preliminary data.</text>
</comment>
<feature type="compositionally biased region" description="Low complexity" evidence="1">
    <location>
        <begin position="195"/>
        <end position="208"/>
    </location>
</feature>
<dbReference type="InterPro" id="IPR012438">
    <property type="entry name" value="DUF1639"/>
</dbReference>
<reference evidence="2" key="1">
    <citation type="submission" date="2022-12" db="EMBL/GenBank/DDBJ databases">
        <title>Draft genome assemblies for two species of Escallonia (Escalloniales).</title>
        <authorList>
            <person name="Chanderbali A."/>
            <person name="Dervinis C."/>
            <person name="Anghel I."/>
            <person name="Soltis D."/>
            <person name="Soltis P."/>
            <person name="Zapata F."/>
        </authorList>
    </citation>
    <scope>NUCLEOTIDE SEQUENCE</scope>
    <source>
        <strain evidence="2">UCBG92.1500</strain>
        <tissue evidence="2">Leaf</tissue>
    </source>
</reference>
<proteinExistence type="predicted"/>
<feature type="compositionally biased region" description="Basic and acidic residues" evidence="1">
    <location>
        <begin position="168"/>
        <end position="179"/>
    </location>
</feature>
<sequence>MASPVPAKSHPHHHQHHHFPEFKCKKPTNNHHRGRLEPPPRRNHSPLFDPPTPMRDPVPRSSPLRDSPIRDPAPRQSPSRRRSDQAALMRDQSAPRQSPVRDLASESDGFVSKNRKSMMMVESVKAGFTASDNIEKSAIGIKESDHTIEKSVEKERKSKICIRLRPHKPSDDVLEEGKPESPAAESQVVEEEPPLAEIEAAAAAAAEESVPKTWNLRPRKAAPQKPNPLNGGSSKNGGMSPQENKAQASPQNKRAPNGEEKKQKRRTFAIALTREEIEEDVFAMTGARPSRRPKKRPRTVQRQIDVVLGGKICHAHTLTGEATVAAPTLVDSSHQWKNAHEVKGAKGSSCSPNTIGMALGSGCFSDFAIGEYSNS</sequence>
<dbReference type="PANTHER" id="PTHR33130">
    <property type="entry name" value="PUTATIVE (DUF1639)-RELATED"/>
    <property type="match status" value="1"/>
</dbReference>
<dbReference type="Pfam" id="PF07797">
    <property type="entry name" value="DUF1639"/>
    <property type="match status" value="1"/>
</dbReference>
<accession>A0AA88UJR5</accession>
<evidence type="ECO:0000313" key="3">
    <source>
        <dbReference type="Proteomes" id="UP001187471"/>
    </source>
</evidence>
<organism evidence="2 3">
    <name type="scientific">Escallonia rubra</name>
    <dbReference type="NCBI Taxonomy" id="112253"/>
    <lineage>
        <taxon>Eukaryota</taxon>
        <taxon>Viridiplantae</taxon>
        <taxon>Streptophyta</taxon>
        <taxon>Embryophyta</taxon>
        <taxon>Tracheophyta</taxon>
        <taxon>Spermatophyta</taxon>
        <taxon>Magnoliopsida</taxon>
        <taxon>eudicotyledons</taxon>
        <taxon>Gunneridae</taxon>
        <taxon>Pentapetalae</taxon>
        <taxon>asterids</taxon>
        <taxon>campanulids</taxon>
        <taxon>Escalloniales</taxon>
        <taxon>Escalloniaceae</taxon>
        <taxon>Escallonia</taxon>
    </lineage>
</organism>
<feature type="region of interest" description="Disordered" evidence="1">
    <location>
        <begin position="161"/>
        <end position="266"/>
    </location>
</feature>
<dbReference type="PANTHER" id="PTHR33130:SF83">
    <property type="entry name" value="DUF1639 FAMILY PROTEIN"/>
    <property type="match status" value="1"/>
</dbReference>
<protein>
    <submittedName>
        <fullName evidence="2">Uncharacterized protein</fullName>
    </submittedName>
</protein>
<feature type="compositionally biased region" description="Basic residues" evidence="1">
    <location>
        <begin position="25"/>
        <end position="34"/>
    </location>
</feature>
<dbReference type="EMBL" id="JAVXUO010001944">
    <property type="protein sequence ID" value="KAK2977837.1"/>
    <property type="molecule type" value="Genomic_DNA"/>
</dbReference>
<gene>
    <name evidence="2" type="ORF">RJ640_014583</name>
</gene>
<feature type="compositionally biased region" description="Polar residues" evidence="1">
    <location>
        <begin position="230"/>
        <end position="254"/>
    </location>
</feature>
<evidence type="ECO:0000313" key="2">
    <source>
        <dbReference type="EMBL" id="KAK2977837.1"/>
    </source>
</evidence>
<name>A0AA88UJR5_9ASTE</name>
<keyword evidence="3" id="KW-1185">Reference proteome</keyword>
<evidence type="ECO:0000256" key="1">
    <source>
        <dbReference type="SAM" id="MobiDB-lite"/>
    </source>
</evidence>
<feature type="region of interest" description="Disordered" evidence="1">
    <location>
        <begin position="1"/>
        <end position="115"/>
    </location>
</feature>
<dbReference type="AlphaFoldDB" id="A0AA88UJR5"/>